<dbReference type="EMBL" id="CP053189">
    <property type="protein sequence ID" value="QJS13200.1"/>
    <property type="molecule type" value="Genomic_DNA"/>
</dbReference>
<organism evidence="1 2">
    <name type="scientific">Streptomyces argyrophylli</name>
    <dbReference type="NCBI Taxonomy" id="2726118"/>
    <lineage>
        <taxon>Bacteria</taxon>
        <taxon>Bacillati</taxon>
        <taxon>Actinomycetota</taxon>
        <taxon>Actinomycetes</taxon>
        <taxon>Kitasatosporales</taxon>
        <taxon>Streptomycetaceae</taxon>
        <taxon>Streptomyces</taxon>
    </lineage>
</organism>
<gene>
    <name evidence="1" type="ORF">HKX69_29940</name>
</gene>
<accession>A0A6M4PWS7</accession>
<proteinExistence type="predicted"/>
<evidence type="ECO:0000313" key="1">
    <source>
        <dbReference type="EMBL" id="QJS13200.1"/>
    </source>
</evidence>
<dbReference type="Proteomes" id="UP000502641">
    <property type="component" value="Chromosome"/>
</dbReference>
<name>A0A6M4PWS7_9ACTN</name>
<keyword evidence="2" id="KW-1185">Reference proteome</keyword>
<sequence length="53" mass="6099">MAHRITVEPEYRNPHCYVYNFRCSCGVRSVVALKSRGAAEYEGLKHVRMAEGR</sequence>
<dbReference type="RefSeq" id="WP_171158520.1">
    <property type="nucleotide sequence ID" value="NZ_CP053189.1"/>
</dbReference>
<dbReference type="KEGG" id="sarg:HKX69_29940"/>
<protein>
    <submittedName>
        <fullName evidence="1">Uncharacterized protein</fullName>
    </submittedName>
</protein>
<reference evidence="1 2" key="1">
    <citation type="submission" date="2020-05" db="EMBL/GenBank/DDBJ databases">
        <authorList>
            <person name="Li K."/>
        </authorList>
    </citation>
    <scope>NUCLEOTIDE SEQUENCE [LARGE SCALE GENOMIC DNA]</scope>
    <source>
        <strain evidence="2">jing01</strain>
    </source>
</reference>
<dbReference type="AlphaFoldDB" id="A0A6M4PWS7"/>
<evidence type="ECO:0000313" key="2">
    <source>
        <dbReference type="Proteomes" id="UP000502641"/>
    </source>
</evidence>